<feature type="repeat" description="PPR" evidence="2">
    <location>
        <begin position="13"/>
        <end position="47"/>
    </location>
</feature>
<dbReference type="PANTHER" id="PTHR47931:SF1">
    <property type="entry name" value="PPR CONTAINING PLANT-LIKE PROTEIN"/>
    <property type="match status" value="1"/>
</dbReference>
<comment type="caution">
    <text evidence="3">The sequence shown here is derived from an EMBL/GenBank/DDBJ whole genome shotgun (WGS) entry which is preliminary data.</text>
</comment>
<dbReference type="PROSITE" id="PS51375">
    <property type="entry name" value="PPR"/>
    <property type="match status" value="3"/>
</dbReference>
<evidence type="ECO:0000313" key="3">
    <source>
        <dbReference type="EMBL" id="KAK6129698.1"/>
    </source>
</evidence>
<organism evidence="3 4">
    <name type="scientific">Rehmannia glutinosa</name>
    <name type="common">Chinese foxglove</name>
    <dbReference type="NCBI Taxonomy" id="99300"/>
    <lineage>
        <taxon>Eukaryota</taxon>
        <taxon>Viridiplantae</taxon>
        <taxon>Streptophyta</taxon>
        <taxon>Embryophyta</taxon>
        <taxon>Tracheophyta</taxon>
        <taxon>Spermatophyta</taxon>
        <taxon>Magnoliopsida</taxon>
        <taxon>eudicotyledons</taxon>
        <taxon>Gunneridae</taxon>
        <taxon>Pentapetalae</taxon>
        <taxon>asterids</taxon>
        <taxon>lamiids</taxon>
        <taxon>Lamiales</taxon>
        <taxon>Orobanchaceae</taxon>
        <taxon>Rehmannieae</taxon>
        <taxon>Rehmannia</taxon>
    </lineage>
</organism>
<proteinExistence type="predicted"/>
<evidence type="ECO:0000256" key="1">
    <source>
        <dbReference type="ARBA" id="ARBA00022737"/>
    </source>
</evidence>
<dbReference type="Pfam" id="PF01535">
    <property type="entry name" value="PPR"/>
    <property type="match status" value="1"/>
</dbReference>
<dbReference type="Pfam" id="PF13041">
    <property type="entry name" value="PPR_2"/>
    <property type="match status" value="1"/>
</dbReference>
<keyword evidence="1" id="KW-0677">Repeat</keyword>
<sequence>MEIMSRDENVKPNLRTYNVLVRAWCNKRNIKEAWGIVSKMVASGIEPDAITYNTLVTAYVQNRQTKEAEDVILEMRDNNVQPNERTCGIIISGYCKEGRIRDALRFVYKMKGFGVRPNLVVFNSLIKGFLGRPWKAEEMLELMEKFNVRPEKSTFTLIAEAWRDIGLTKEANRIMGSFRKQTTVQPIEKPHENTPLESFEKFYQKEAFSRLQIPNVVLSDHQKGSAALTKRSRTVLREAEFFV</sequence>
<dbReference type="PANTHER" id="PTHR47931">
    <property type="entry name" value="OS01G0228400 PROTEIN"/>
    <property type="match status" value="1"/>
</dbReference>
<dbReference type="Proteomes" id="UP001318860">
    <property type="component" value="Unassembled WGS sequence"/>
</dbReference>
<feature type="repeat" description="PPR" evidence="2">
    <location>
        <begin position="83"/>
        <end position="117"/>
    </location>
</feature>
<protein>
    <recommendedName>
        <fullName evidence="5">Pentatricopeptide repeat-containing protein</fullName>
    </recommendedName>
</protein>
<dbReference type="Pfam" id="PF12854">
    <property type="entry name" value="PPR_1"/>
    <property type="match status" value="1"/>
</dbReference>
<dbReference type="EMBL" id="JABTTQ020001619">
    <property type="protein sequence ID" value="KAK6129698.1"/>
    <property type="molecule type" value="Genomic_DNA"/>
</dbReference>
<reference evidence="3 4" key="1">
    <citation type="journal article" date="2021" name="Comput. Struct. Biotechnol. J.">
        <title>De novo genome assembly of the potent medicinal plant Rehmannia glutinosa using nanopore technology.</title>
        <authorList>
            <person name="Ma L."/>
            <person name="Dong C."/>
            <person name="Song C."/>
            <person name="Wang X."/>
            <person name="Zheng X."/>
            <person name="Niu Y."/>
            <person name="Chen S."/>
            <person name="Feng W."/>
        </authorList>
    </citation>
    <scope>NUCLEOTIDE SEQUENCE [LARGE SCALE GENOMIC DNA]</scope>
    <source>
        <strain evidence="3">DH-2019</strain>
    </source>
</reference>
<evidence type="ECO:0000313" key="4">
    <source>
        <dbReference type="Proteomes" id="UP001318860"/>
    </source>
</evidence>
<gene>
    <name evidence="3" type="ORF">DH2020_036564</name>
</gene>
<accession>A0ABR0V398</accession>
<dbReference type="NCBIfam" id="TIGR00756">
    <property type="entry name" value="PPR"/>
    <property type="match status" value="3"/>
</dbReference>
<evidence type="ECO:0008006" key="5">
    <source>
        <dbReference type="Google" id="ProtNLM"/>
    </source>
</evidence>
<dbReference type="InterPro" id="IPR011990">
    <property type="entry name" value="TPR-like_helical_dom_sf"/>
</dbReference>
<dbReference type="Gene3D" id="1.25.40.10">
    <property type="entry name" value="Tetratricopeptide repeat domain"/>
    <property type="match status" value="1"/>
</dbReference>
<keyword evidence="4" id="KW-1185">Reference proteome</keyword>
<dbReference type="InterPro" id="IPR002885">
    <property type="entry name" value="PPR_rpt"/>
</dbReference>
<evidence type="ECO:0000256" key="2">
    <source>
        <dbReference type="PROSITE-ProRule" id="PRU00708"/>
    </source>
</evidence>
<name>A0ABR0V398_REHGL</name>
<feature type="repeat" description="PPR" evidence="2">
    <location>
        <begin position="48"/>
        <end position="82"/>
    </location>
</feature>